<dbReference type="OrthoDB" id="5546453at2759"/>
<evidence type="ECO:0000256" key="9">
    <source>
        <dbReference type="ARBA" id="ARBA00023180"/>
    </source>
</evidence>
<reference evidence="10" key="1">
    <citation type="journal article" date="2020" name="bioRxiv">
        <title>Hybrid origin of Populus tomentosa Carr. identified through genome sequencing and phylogenomic analysis.</title>
        <authorList>
            <person name="An X."/>
            <person name="Gao K."/>
            <person name="Chen Z."/>
            <person name="Li J."/>
            <person name="Yang X."/>
            <person name="Yang X."/>
            <person name="Zhou J."/>
            <person name="Guo T."/>
            <person name="Zhao T."/>
            <person name="Huang S."/>
            <person name="Miao D."/>
            <person name="Khan W.U."/>
            <person name="Rao P."/>
            <person name="Ye M."/>
            <person name="Lei B."/>
            <person name="Liao W."/>
            <person name="Wang J."/>
            <person name="Ji L."/>
            <person name="Li Y."/>
            <person name="Guo B."/>
            <person name="Mustafa N.S."/>
            <person name="Li S."/>
            <person name="Yun Q."/>
            <person name="Keller S.R."/>
            <person name="Mao J."/>
            <person name="Zhang R."/>
            <person name="Strauss S.H."/>
        </authorList>
    </citation>
    <scope>NUCLEOTIDE SEQUENCE</scope>
    <source>
        <strain evidence="10">GM15</strain>
        <tissue evidence="10">Leaf</tissue>
    </source>
</reference>
<comment type="similarity">
    <text evidence="3">Belongs to the PIGX family.</text>
</comment>
<evidence type="ECO:0000256" key="6">
    <source>
        <dbReference type="ARBA" id="ARBA00022824"/>
    </source>
</evidence>
<accession>A0A8X8AHR9</accession>
<evidence type="ECO:0000256" key="5">
    <source>
        <dbReference type="ARBA" id="ARBA00022692"/>
    </source>
</evidence>
<evidence type="ECO:0000313" key="10">
    <source>
        <dbReference type="EMBL" id="KAG6788609.1"/>
    </source>
</evidence>
<evidence type="ECO:0000256" key="3">
    <source>
        <dbReference type="ARBA" id="ARBA00010345"/>
    </source>
</evidence>
<dbReference type="AlphaFoldDB" id="A0A8X8AHR9"/>
<evidence type="ECO:0000256" key="7">
    <source>
        <dbReference type="ARBA" id="ARBA00022989"/>
    </source>
</evidence>
<dbReference type="EMBL" id="JAAWWB010000002">
    <property type="protein sequence ID" value="KAG6788609.1"/>
    <property type="molecule type" value="Genomic_DNA"/>
</dbReference>
<evidence type="ECO:0000256" key="4">
    <source>
        <dbReference type="ARBA" id="ARBA00022502"/>
    </source>
</evidence>
<keyword evidence="8" id="KW-0472">Membrane</keyword>
<gene>
    <name evidence="10" type="ORF">POTOM_004681</name>
</gene>
<comment type="pathway">
    <text evidence="2">Glycolipid biosynthesis; glycosylphosphatidylinositol-anchor biosynthesis.</text>
</comment>
<comment type="subcellular location">
    <subcellularLocation>
        <location evidence="1">Endoplasmic reticulum membrane</location>
        <topology evidence="1">Single-pass membrane protein</topology>
    </subcellularLocation>
</comment>
<dbReference type="GO" id="GO:0005789">
    <property type="term" value="C:endoplasmic reticulum membrane"/>
    <property type="evidence" value="ECO:0007669"/>
    <property type="project" value="UniProtKB-SubCell"/>
</dbReference>
<keyword evidence="5" id="KW-0812">Transmembrane</keyword>
<dbReference type="Pfam" id="PF08320">
    <property type="entry name" value="PIG-X"/>
    <property type="match status" value="1"/>
</dbReference>
<sequence>MQPDSMSQLRTHFCEITIIEGLPSGVFADPFELQHLLERGVFTDVAVFGDSNLELPSVLSNQSAVEIHMNVGGAPLLGHKLEISVDLPLHARYPPLDDSGYSRVEFGEPDLFLIYAYQ</sequence>
<comment type="caution">
    <text evidence="10">The sequence shown here is derived from an EMBL/GenBank/DDBJ whole genome shotgun (WGS) entry which is preliminary data.</text>
</comment>
<dbReference type="PANTHER" id="PTHR28650">
    <property type="entry name" value="PHOSPHATIDYLINOSITOL-GLYCAN BIOSYNTHESIS CLASS X PROTEIN"/>
    <property type="match status" value="1"/>
</dbReference>
<keyword evidence="9" id="KW-0325">Glycoprotein</keyword>
<dbReference type="Proteomes" id="UP000886885">
    <property type="component" value="Chromosome 1D"/>
</dbReference>
<keyword evidence="6" id="KW-0256">Endoplasmic reticulum</keyword>
<evidence type="ECO:0000256" key="2">
    <source>
        <dbReference type="ARBA" id="ARBA00004687"/>
    </source>
</evidence>
<evidence type="ECO:0000256" key="1">
    <source>
        <dbReference type="ARBA" id="ARBA00004389"/>
    </source>
</evidence>
<protein>
    <submittedName>
        <fullName evidence="10">Uncharacterized protein</fullName>
    </submittedName>
</protein>
<proteinExistence type="inferred from homology"/>
<name>A0A8X8AHR9_POPTO</name>
<dbReference type="PANTHER" id="PTHR28650:SF1">
    <property type="entry name" value="PHOSPHATIDYLINOSITOL-GLYCAN BIOSYNTHESIS CLASS X PROTEIN"/>
    <property type="match status" value="1"/>
</dbReference>
<organism evidence="10 11">
    <name type="scientific">Populus tomentosa</name>
    <name type="common">Chinese white poplar</name>
    <dbReference type="NCBI Taxonomy" id="118781"/>
    <lineage>
        <taxon>Eukaryota</taxon>
        <taxon>Viridiplantae</taxon>
        <taxon>Streptophyta</taxon>
        <taxon>Embryophyta</taxon>
        <taxon>Tracheophyta</taxon>
        <taxon>Spermatophyta</taxon>
        <taxon>Magnoliopsida</taxon>
        <taxon>eudicotyledons</taxon>
        <taxon>Gunneridae</taxon>
        <taxon>Pentapetalae</taxon>
        <taxon>rosids</taxon>
        <taxon>fabids</taxon>
        <taxon>Malpighiales</taxon>
        <taxon>Salicaceae</taxon>
        <taxon>Saliceae</taxon>
        <taxon>Populus</taxon>
    </lineage>
</organism>
<keyword evidence="7" id="KW-1133">Transmembrane helix</keyword>
<dbReference type="InterPro" id="IPR013233">
    <property type="entry name" value="PIG-X/PBN1"/>
</dbReference>
<keyword evidence="4" id="KW-0337">GPI-anchor biosynthesis</keyword>
<dbReference type="InterPro" id="IPR040039">
    <property type="entry name" value="PIGX"/>
</dbReference>
<evidence type="ECO:0000256" key="8">
    <source>
        <dbReference type="ARBA" id="ARBA00023136"/>
    </source>
</evidence>
<keyword evidence="11" id="KW-1185">Reference proteome</keyword>
<dbReference type="GO" id="GO:0006506">
    <property type="term" value="P:GPI anchor biosynthetic process"/>
    <property type="evidence" value="ECO:0007669"/>
    <property type="project" value="UniProtKB-KW"/>
</dbReference>
<evidence type="ECO:0000313" key="11">
    <source>
        <dbReference type="Proteomes" id="UP000886885"/>
    </source>
</evidence>